<name>A0A0W8FQN1_9ZZZZ</name>
<reference evidence="2" key="1">
    <citation type="journal article" date="2015" name="Proc. Natl. Acad. Sci. U.S.A.">
        <title>Networks of energetic and metabolic interactions define dynamics in microbial communities.</title>
        <authorList>
            <person name="Embree M."/>
            <person name="Liu J.K."/>
            <person name="Al-Bassam M.M."/>
            <person name="Zengler K."/>
        </authorList>
    </citation>
    <scope>NUCLEOTIDE SEQUENCE</scope>
</reference>
<dbReference type="AlphaFoldDB" id="A0A0W8FQN1"/>
<protein>
    <submittedName>
        <fullName evidence="2">Uncharacterized protein</fullName>
    </submittedName>
</protein>
<evidence type="ECO:0000313" key="2">
    <source>
        <dbReference type="EMBL" id="KUG23237.1"/>
    </source>
</evidence>
<evidence type="ECO:0000256" key="1">
    <source>
        <dbReference type="SAM" id="MobiDB-lite"/>
    </source>
</evidence>
<accession>A0A0W8FQN1</accession>
<organism evidence="2">
    <name type="scientific">hydrocarbon metagenome</name>
    <dbReference type="NCBI Taxonomy" id="938273"/>
    <lineage>
        <taxon>unclassified sequences</taxon>
        <taxon>metagenomes</taxon>
        <taxon>ecological metagenomes</taxon>
    </lineage>
</organism>
<gene>
    <name evidence="2" type="ORF">ASZ90_006997</name>
</gene>
<feature type="region of interest" description="Disordered" evidence="1">
    <location>
        <begin position="1"/>
        <end position="24"/>
    </location>
</feature>
<proteinExistence type="predicted"/>
<comment type="caution">
    <text evidence="2">The sequence shown here is derived from an EMBL/GenBank/DDBJ whole genome shotgun (WGS) entry which is preliminary data.</text>
</comment>
<sequence>MLRSAKNGNMKIETFGNKGTKRKSKPLDIYKPLAYKCNYDA</sequence>
<dbReference type="EMBL" id="LNQE01000915">
    <property type="protein sequence ID" value="KUG23237.1"/>
    <property type="molecule type" value="Genomic_DNA"/>
</dbReference>